<dbReference type="RefSeq" id="WP_309852785.1">
    <property type="nucleotide sequence ID" value="NZ_JAVDQJ010000003.1"/>
</dbReference>
<dbReference type="Proteomes" id="UP001185331">
    <property type="component" value="Unassembled WGS sequence"/>
</dbReference>
<comment type="caution">
    <text evidence="3">The sequence shown here is derived from an EMBL/GenBank/DDBJ whole genome shotgun (WGS) entry which is preliminary data.</text>
</comment>
<feature type="region of interest" description="Disordered" evidence="1">
    <location>
        <begin position="216"/>
        <end position="247"/>
    </location>
</feature>
<dbReference type="EMBL" id="JAVDQK010000003">
    <property type="protein sequence ID" value="MDR6218083.1"/>
    <property type="molecule type" value="Genomic_DNA"/>
</dbReference>
<dbReference type="InterPro" id="IPR005031">
    <property type="entry name" value="COQ10_START"/>
</dbReference>
<dbReference type="Gene3D" id="3.30.530.20">
    <property type="match status" value="1"/>
</dbReference>
<gene>
    <name evidence="3" type="ORF">J2Y00_001644</name>
</gene>
<dbReference type="Pfam" id="PF03364">
    <property type="entry name" value="Polyketide_cyc"/>
    <property type="match status" value="1"/>
</dbReference>
<feature type="domain" description="Coenzyme Q-binding protein COQ10 START" evidence="2">
    <location>
        <begin position="81"/>
        <end position="207"/>
    </location>
</feature>
<organism evidence="3 4">
    <name type="scientific">Deinococcus soli</name>
    <name type="common">ex Cha et al. 2016</name>
    <dbReference type="NCBI Taxonomy" id="1309411"/>
    <lineage>
        <taxon>Bacteria</taxon>
        <taxon>Thermotogati</taxon>
        <taxon>Deinococcota</taxon>
        <taxon>Deinococci</taxon>
        <taxon>Deinococcales</taxon>
        <taxon>Deinococcaceae</taxon>
        <taxon>Deinococcus</taxon>
    </lineage>
</organism>
<name>A0AAE3XE79_9DEIO</name>
<sequence>MTDQRLSPQNASPVDRLVAGGVGAGLILLSVRRTGTAGLIMGTSGALLFAGAAMGRSVGAALTGIRRTKQNSVVVQQAVTIGVSPDDLYAFWRDFTNLPRFMTHLTSVQMQGPGGVRSRWVARAPAGTHVHWDAEITEDQPGRRIAWRSVDGAQVPNEGHVTFRPAPADRGTEVQVALTYHPPGGTMGAALARLLGEEPAVQIAADLRRLKRLLEVGEEPSTEGQSSGRHGPLKKAEAHLYDHRRTS</sequence>
<accession>A0AAE3XE79</accession>
<proteinExistence type="predicted"/>
<evidence type="ECO:0000256" key="1">
    <source>
        <dbReference type="SAM" id="MobiDB-lite"/>
    </source>
</evidence>
<feature type="compositionally biased region" description="Basic and acidic residues" evidence="1">
    <location>
        <begin position="234"/>
        <end position="247"/>
    </location>
</feature>
<dbReference type="PANTHER" id="PTHR33824">
    <property type="entry name" value="POLYKETIDE CYCLASE/DEHYDRASE AND LIPID TRANSPORT SUPERFAMILY PROTEIN"/>
    <property type="match status" value="1"/>
</dbReference>
<protein>
    <submittedName>
        <fullName evidence="3">Membrane protein</fullName>
    </submittedName>
</protein>
<dbReference type="InterPro" id="IPR023393">
    <property type="entry name" value="START-like_dom_sf"/>
</dbReference>
<dbReference type="AlphaFoldDB" id="A0AAE3XE79"/>
<evidence type="ECO:0000313" key="3">
    <source>
        <dbReference type="EMBL" id="MDR6218083.1"/>
    </source>
</evidence>
<evidence type="ECO:0000259" key="2">
    <source>
        <dbReference type="Pfam" id="PF03364"/>
    </source>
</evidence>
<dbReference type="CDD" id="cd07817">
    <property type="entry name" value="SRPBCC_8"/>
    <property type="match status" value="1"/>
</dbReference>
<dbReference type="PANTHER" id="PTHR33824:SF7">
    <property type="entry name" value="POLYKETIDE CYCLASE_DEHYDRASE AND LIPID TRANSPORT SUPERFAMILY PROTEIN"/>
    <property type="match status" value="1"/>
</dbReference>
<dbReference type="SUPFAM" id="SSF55961">
    <property type="entry name" value="Bet v1-like"/>
    <property type="match status" value="1"/>
</dbReference>
<dbReference type="InterPro" id="IPR047137">
    <property type="entry name" value="ORF3"/>
</dbReference>
<evidence type="ECO:0000313" key="4">
    <source>
        <dbReference type="Proteomes" id="UP001185331"/>
    </source>
</evidence>
<reference evidence="3" key="1">
    <citation type="submission" date="2023-07" db="EMBL/GenBank/DDBJ databases">
        <title>Sorghum-associated microbial communities from plants grown in Nebraska, USA.</title>
        <authorList>
            <person name="Schachtman D."/>
        </authorList>
    </citation>
    <scope>NUCLEOTIDE SEQUENCE</scope>
    <source>
        <strain evidence="3">BE330</strain>
    </source>
</reference>